<gene>
    <name evidence="2" type="ORF">LCGC14_1133460</name>
</gene>
<accession>A0A0F9Q689</accession>
<dbReference type="AlphaFoldDB" id="A0A0F9Q689"/>
<keyword evidence="1" id="KW-0472">Membrane</keyword>
<evidence type="ECO:0000313" key="2">
    <source>
        <dbReference type="EMBL" id="KKN00873.1"/>
    </source>
</evidence>
<proteinExistence type="predicted"/>
<dbReference type="EMBL" id="LAZR01005325">
    <property type="protein sequence ID" value="KKN00873.1"/>
    <property type="molecule type" value="Genomic_DNA"/>
</dbReference>
<evidence type="ECO:0000256" key="1">
    <source>
        <dbReference type="SAM" id="Phobius"/>
    </source>
</evidence>
<sequence>MLTLVRVAIFLLNPWIFVPLMFVCFLILLRRMYSIFMMPKWEAARFPEDADLKVGQYRVVMLPRCLFFWFRNVKRLEWRKAETGAFKMGHNLAYRRFRWGKFTIWCLDRALCLNYQHSRFPLSMIRDLVRDLGNGVFLGRFMLKIRGRYLFVFWFLLIDITGEEQFK</sequence>
<reference evidence="2" key="1">
    <citation type="journal article" date="2015" name="Nature">
        <title>Complex archaea that bridge the gap between prokaryotes and eukaryotes.</title>
        <authorList>
            <person name="Spang A."/>
            <person name="Saw J.H."/>
            <person name="Jorgensen S.L."/>
            <person name="Zaremba-Niedzwiedzka K."/>
            <person name="Martijn J."/>
            <person name="Lind A.E."/>
            <person name="van Eijk R."/>
            <person name="Schleper C."/>
            <person name="Guy L."/>
            <person name="Ettema T.J."/>
        </authorList>
    </citation>
    <scope>NUCLEOTIDE SEQUENCE</scope>
</reference>
<keyword evidence="1" id="KW-0812">Transmembrane</keyword>
<feature type="transmembrane region" description="Helical" evidence="1">
    <location>
        <begin position="6"/>
        <end position="29"/>
    </location>
</feature>
<comment type="caution">
    <text evidence="2">The sequence shown here is derived from an EMBL/GenBank/DDBJ whole genome shotgun (WGS) entry which is preliminary data.</text>
</comment>
<keyword evidence="1" id="KW-1133">Transmembrane helix</keyword>
<protein>
    <submittedName>
        <fullName evidence="2">Uncharacterized protein</fullName>
    </submittedName>
</protein>
<name>A0A0F9Q689_9ZZZZ</name>
<organism evidence="2">
    <name type="scientific">marine sediment metagenome</name>
    <dbReference type="NCBI Taxonomy" id="412755"/>
    <lineage>
        <taxon>unclassified sequences</taxon>
        <taxon>metagenomes</taxon>
        <taxon>ecological metagenomes</taxon>
    </lineage>
</organism>